<dbReference type="SUPFAM" id="SSF53300">
    <property type="entry name" value="vWA-like"/>
    <property type="match status" value="1"/>
</dbReference>
<dbReference type="PROSITE" id="PS50234">
    <property type="entry name" value="VWFA"/>
    <property type="match status" value="1"/>
</dbReference>
<organism evidence="2 3">
    <name type="scientific">Flavobacterium ginsenosidimutans</name>
    <dbReference type="NCBI Taxonomy" id="687844"/>
    <lineage>
        <taxon>Bacteria</taxon>
        <taxon>Pseudomonadati</taxon>
        <taxon>Bacteroidota</taxon>
        <taxon>Flavobacteriia</taxon>
        <taxon>Flavobacteriales</taxon>
        <taxon>Flavobacteriaceae</taxon>
        <taxon>Flavobacterium</taxon>
    </lineage>
</organism>
<protein>
    <recommendedName>
        <fullName evidence="1">VWFA domain-containing protein</fullName>
    </recommendedName>
</protein>
<dbReference type="InterPro" id="IPR036465">
    <property type="entry name" value="vWFA_dom_sf"/>
</dbReference>
<dbReference type="Proteomes" id="UP001447857">
    <property type="component" value="Chromosome"/>
</dbReference>
<sequence>MSSINLQESQLSGCATYVAIVVDESGSINGNEAQQIRDGLSLFINSQKQSNITLSLIGMSNSDTAVRPDNVIQKKISSNSQDFIDWIDVYGLGNESIQSDYWASGLNVAKNLSVTPDIVFVITDGLQVNNSEFLKNLFTELNLSSKVFVYGVTSSFDTIEELTTPLTNFLGRTPIFKNDQSSALDSDYIRVPDFSTLGIELNRLATNLSDLQIGCFPNVSIIDDNLVYPSLKKGVRISKPCGTLVLKNKSRVPLTLSGGTKIHKEKNLNGLIFKLDNSVTISGKSEVEVPIRIEGKALALGHFSALVDLNNVFNPLGIKIDFNVGRESSIIDISSEKTNLQSTYLQIAAAGSRGIDSTKGIHLRWMLNGKLGENHLPKGELYDGKNSNSSFNKPDDFVKVYRAPYTKISQTVDLTQNPNVVDNKKALWIYKTVNPQRSVYVNFKDDKKYKLIKLGIDPLTNPVAFMQAYGNSLIEIETKTDLFFAAELDFLSSNASKSVKLETLSVAENKITASKNVSSRKTYNSEQLNNKIRVVAENGRSIRFKANYCLLNTIQFEFYSDFITNANTNGDWILKGKYGLATDDFKVFEQLEPKLNAVHGKWLKFNDGEYVNIKNYKAKWNRPTIENDITDENIKDIVLEYIDLSKSGNPKAKKNIPFGDRIPINDPKDGEEQQYADNLTEISYLDILNIAANDYHVARMLGLGCLDLDDEVYTGEYVYLTEYTTFGSLEDDIEGKEMQHLSMSIPTSINTERMPLPVQLSKIVPGLNAGSDENSNAQITDPEGYSFDGKKRYVSLFMDDVMDYDTVNPNSKNDFFKSSSEYEGSTFTFPVYLGIDHKIASETAWKNPELSHDVEYKSVNQNLKESEFETVPINIPEPGKSVLNAIQEQTGENTYIYQGYGINIFSRAASGRQISIKSDIKPANNLMPPSNMNALLVTEENPLLFTSQSEQQLLSKITGADKTLVRIMFDYYSAQELLSYPVPKEMSVDTAENDTTAIFPDVDEILADHFKLYYKDGLPEVEYGEIEIIDNDTSNNLTAIVKIREYKIISSGQQIKIGLDNTNKTRFAGGILTIGDQNYIIQNIEVKLKKDENSNDVFDYALIEILKKEVTDKLHADGDATIDSEQIQNINLPESRLCTLVQNMQTASNWHQPQIGFTVQYPENLNVIHREVIDHTNENGENLQVEKTRGVWNKAVIERVFEDSYEMDEKGEYKVNKEGDLIPLPKGQKKHLGLYKVIFKNFSLPQHLQFKSERENSVEWANGIVRLFTKSAFKAGNPVPVKSRKEFKVYKTENIGTTGNLVLYIDDPDFKLGNYVTQTMAEDYDEILGAEDGPREENESPSYPNEYVSQCVNYYPSYKVYLYADPVSGITKENIQPRENESTHYSSFGISTYSKPAIGYKSKISIPCPMYAVKVEKTEKPEEIIGGSLYATRPDFYNRSTFTFTTKYNQDRKPYGLLHYRANDEDLLNVLYKPTTVSTIREELNKLGGTDEIDFDKRWADFLDFNGLATRGQYDVFPKNKPEENYQFPLPDNDEFIELINDFIKWHNETQGTHEPTITSITSLNQVLILEAVQEPMLAVYFIEQAIYNAFVPLTEVPVIYEHIKGNDYVPVNKKQTIKDKNGNALKPTDTDFDIAPMMKVVNESQNRVQFTDFNLDGNSQNIYFYAVREMDIKMNFGEFSDLLGPVKLVASTPPKTPEIKRIMPILENKVLGIKPAVQIELNTYQPEYKIRKINIYRAATMLDAQSIRTMKLAKEIVIDEDTLSADFENVWTVYDDFEDLEEVPFGDGLFYRITVSKQIEYADPESTTDNPIINIDYTPSQPSKITATVIVDNVSPESPVLEASGTVTGTNEEILKPVVFNWDKTVYNGKYHLYKMNNQGNWEKIHEISTNLENVALPLQQTKLKTDELIIKNEDGDRIYHHFKAISENASGMLSSDEKILTL</sequence>
<accession>A0ABZ2QCA2</accession>
<dbReference type="Gene3D" id="3.40.50.410">
    <property type="entry name" value="von Willebrand factor, type A domain"/>
    <property type="match status" value="1"/>
</dbReference>
<feature type="domain" description="VWFA" evidence="1">
    <location>
        <begin position="17"/>
        <end position="208"/>
    </location>
</feature>
<keyword evidence="3" id="KW-1185">Reference proteome</keyword>
<evidence type="ECO:0000313" key="2">
    <source>
        <dbReference type="EMBL" id="WXK50872.1"/>
    </source>
</evidence>
<evidence type="ECO:0000313" key="3">
    <source>
        <dbReference type="Proteomes" id="UP001447857"/>
    </source>
</evidence>
<dbReference type="EMBL" id="CP147988">
    <property type="protein sequence ID" value="WXK50872.1"/>
    <property type="molecule type" value="Genomic_DNA"/>
</dbReference>
<dbReference type="InterPro" id="IPR002035">
    <property type="entry name" value="VWF_A"/>
</dbReference>
<dbReference type="RefSeq" id="WP_338840984.1">
    <property type="nucleotide sequence ID" value="NZ_CP147988.1"/>
</dbReference>
<proteinExistence type="predicted"/>
<reference evidence="2 3" key="1">
    <citation type="submission" date="2024-02" db="EMBL/GenBank/DDBJ databases">
        <title>complete genome of Flavobacterium ginsenosidimutans Str. YTB16.</title>
        <authorList>
            <person name="Wang Q."/>
        </authorList>
    </citation>
    <scope>NUCLEOTIDE SEQUENCE [LARGE SCALE GENOMIC DNA]</scope>
    <source>
        <strain evidence="2 3">YTB16</strain>
    </source>
</reference>
<name>A0ABZ2QCA2_9FLAO</name>
<evidence type="ECO:0000259" key="1">
    <source>
        <dbReference type="PROSITE" id="PS50234"/>
    </source>
</evidence>
<gene>
    <name evidence="2" type="ORF">V6624_04355</name>
</gene>